<accession>A0A1D7U603</accession>
<organism evidence="1 2">
    <name type="scientific">Bosea vaviloviae</name>
    <dbReference type="NCBI Taxonomy" id="1526658"/>
    <lineage>
        <taxon>Bacteria</taxon>
        <taxon>Pseudomonadati</taxon>
        <taxon>Pseudomonadota</taxon>
        <taxon>Alphaproteobacteria</taxon>
        <taxon>Hyphomicrobiales</taxon>
        <taxon>Boseaceae</taxon>
        <taxon>Bosea</taxon>
    </lineage>
</organism>
<reference evidence="1 2" key="1">
    <citation type="journal article" date="2015" name="Antonie Van Leeuwenhoek">
        <title>Bosea vaviloviae sp. nov., a new species of slow-growing rhizobia isolated from nodules of the relict species Vavilovia formosa (Stev.) Fed.</title>
        <authorList>
            <person name="Safronova V.I."/>
            <person name="Kuznetsova I.G."/>
            <person name="Sazanova A.L."/>
            <person name="Kimeklis A.K."/>
            <person name="Belimov A.A."/>
            <person name="Andronov E.E."/>
            <person name="Pinaev A.G."/>
            <person name="Chizhevskaya E.P."/>
            <person name="Pukhaev A.R."/>
            <person name="Popov K.P."/>
            <person name="Willems A."/>
            <person name="Tikhonovich I.A."/>
        </authorList>
    </citation>
    <scope>NUCLEOTIDE SEQUENCE [LARGE SCALE GENOMIC DNA]</scope>
    <source>
        <strain evidence="1 2">Vaf18</strain>
    </source>
</reference>
<gene>
    <name evidence="1" type="ORF">BHK69_22220</name>
</gene>
<dbReference type="EMBL" id="CP017147">
    <property type="protein sequence ID" value="AOO82787.1"/>
    <property type="molecule type" value="Genomic_DNA"/>
</dbReference>
<proteinExistence type="predicted"/>
<sequence>MTQNAPKANADAAPASSRPVLKRLANALAGGACAFALSVPLLSEEVMAQGWQLSSQYYSGGSTWTLRKLRPGNGSITELKEPAPANNCPVPAFEVVNPRRGELRCVGYVAPSWLR</sequence>
<dbReference type="Proteomes" id="UP000094969">
    <property type="component" value="Chromosome"/>
</dbReference>
<name>A0A1D7U603_9HYPH</name>
<keyword evidence="2" id="KW-1185">Reference proteome</keyword>
<dbReference type="KEGG" id="bvv:BHK69_22220"/>
<protein>
    <submittedName>
        <fullName evidence="1">Uncharacterized protein</fullName>
    </submittedName>
</protein>
<dbReference type="AlphaFoldDB" id="A0A1D7U603"/>
<evidence type="ECO:0000313" key="2">
    <source>
        <dbReference type="Proteomes" id="UP000094969"/>
    </source>
</evidence>
<evidence type="ECO:0000313" key="1">
    <source>
        <dbReference type="EMBL" id="AOO82787.1"/>
    </source>
</evidence>